<proteinExistence type="predicted"/>
<feature type="compositionally biased region" description="Basic and acidic residues" evidence="7">
    <location>
        <begin position="1"/>
        <end position="10"/>
    </location>
</feature>
<dbReference type="Gene3D" id="3.40.50.1820">
    <property type="entry name" value="alpha/beta hydrolase"/>
    <property type="match status" value="1"/>
</dbReference>
<evidence type="ECO:0000313" key="8">
    <source>
        <dbReference type="EMBL" id="KAK5998896.1"/>
    </source>
</evidence>
<dbReference type="Proteomes" id="UP001338125">
    <property type="component" value="Unassembled WGS sequence"/>
</dbReference>
<dbReference type="InterPro" id="IPR052374">
    <property type="entry name" value="SERAC1"/>
</dbReference>
<dbReference type="SUPFAM" id="SSF53474">
    <property type="entry name" value="alpha/beta-Hydrolases"/>
    <property type="match status" value="1"/>
</dbReference>
<evidence type="ECO:0000256" key="7">
    <source>
        <dbReference type="SAM" id="MobiDB-lite"/>
    </source>
</evidence>
<dbReference type="PANTHER" id="PTHR48182:SF2">
    <property type="entry name" value="PROTEIN SERAC1"/>
    <property type="match status" value="1"/>
</dbReference>
<keyword evidence="9" id="KW-1185">Reference proteome</keyword>
<gene>
    <name evidence="8" type="ORF">PT974_01280</name>
</gene>
<evidence type="ECO:0000256" key="5">
    <source>
        <dbReference type="ARBA" id="ARBA00023128"/>
    </source>
</evidence>
<dbReference type="InterPro" id="IPR029058">
    <property type="entry name" value="AB_hydrolase_fold"/>
</dbReference>
<evidence type="ECO:0000256" key="4">
    <source>
        <dbReference type="ARBA" id="ARBA00022824"/>
    </source>
</evidence>
<keyword evidence="6" id="KW-0472">Membrane</keyword>
<evidence type="ECO:0000256" key="3">
    <source>
        <dbReference type="ARBA" id="ARBA00004370"/>
    </source>
</evidence>
<protein>
    <recommendedName>
        <fullName evidence="10">DUF676 domain-containing protein</fullName>
    </recommendedName>
</protein>
<accession>A0ABR0T4P6</accession>
<dbReference type="EMBL" id="JAVFKD010000001">
    <property type="protein sequence ID" value="KAK5998896.1"/>
    <property type="molecule type" value="Genomic_DNA"/>
</dbReference>
<keyword evidence="5" id="KW-0496">Mitochondrion</keyword>
<keyword evidence="4" id="KW-0256">Endoplasmic reticulum</keyword>
<evidence type="ECO:0000256" key="2">
    <source>
        <dbReference type="ARBA" id="ARBA00004240"/>
    </source>
</evidence>
<feature type="region of interest" description="Disordered" evidence="7">
    <location>
        <begin position="1"/>
        <end position="24"/>
    </location>
</feature>
<evidence type="ECO:0000256" key="1">
    <source>
        <dbReference type="ARBA" id="ARBA00004173"/>
    </source>
</evidence>
<organism evidence="8 9">
    <name type="scientific">Cladobotryum mycophilum</name>
    <dbReference type="NCBI Taxonomy" id="491253"/>
    <lineage>
        <taxon>Eukaryota</taxon>
        <taxon>Fungi</taxon>
        <taxon>Dikarya</taxon>
        <taxon>Ascomycota</taxon>
        <taxon>Pezizomycotina</taxon>
        <taxon>Sordariomycetes</taxon>
        <taxon>Hypocreomycetidae</taxon>
        <taxon>Hypocreales</taxon>
        <taxon>Hypocreaceae</taxon>
        <taxon>Cladobotryum</taxon>
    </lineage>
</organism>
<dbReference type="PANTHER" id="PTHR48182">
    <property type="entry name" value="PROTEIN SERAC1"/>
    <property type="match status" value="1"/>
</dbReference>
<evidence type="ECO:0008006" key="10">
    <source>
        <dbReference type="Google" id="ProtNLM"/>
    </source>
</evidence>
<comment type="caution">
    <text evidence="8">The sequence shown here is derived from an EMBL/GenBank/DDBJ whole genome shotgun (WGS) entry which is preliminary data.</text>
</comment>
<sequence>MREDNDKLEHIPNQTSSDPNNQFRQPALHSTAIMNIEVDLTMALNFVNPFHPFDLQPLLPRDYSLFDLPSVFDIDIVAVHGMNIEGNICHYQDDWATNDGQWIRRTLPDYTGYLYRAMLFSYNRAFSMDERDTRLSEHSDRLLTVLQARRQNDPQRPLMFICHDLGGVVVKDALVKASQNPLYKDVADSTKLLVFFNTPHNNVASVARNLAESSVRVPEEELIRKLEAECHKAEERAQSDGMSRRLWRNRLVVNFYATNTYLGQKLIVEKKSTLVGLPDTREKHLPIYADHVSMCKLGPSNDEACRMVMKTISMEMDRALAMFESN</sequence>
<reference evidence="8 9" key="1">
    <citation type="submission" date="2024-01" db="EMBL/GenBank/DDBJ databases">
        <title>Complete genome of Cladobotryum mycophilum ATHUM6906.</title>
        <authorList>
            <person name="Christinaki A.C."/>
            <person name="Myridakis A.I."/>
            <person name="Kouvelis V.N."/>
        </authorList>
    </citation>
    <scope>NUCLEOTIDE SEQUENCE [LARGE SCALE GENOMIC DNA]</scope>
    <source>
        <strain evidence="8 9">ATHUM6906</strain>
    </source>
</reference>
<feature type="compositionally biased region" description="Polar residues" evidence="7">
    <location>
        <begin position="12"/>
        <end position="24"/>
    </location>
</feature>
<comment type="subcellular location">
    <subcellularLocation>
        <location evidence="2">Endoplasmic reticulum</location>
    </subcellularLocation>
    <subcellularLocation>
        <location evidence="3">Membrane</location>
    </subcellularLocation>
    <subcellularLocation>
        <location evidence="1">Mitochondrion</location>
    </subcellularLocation>
</comment>
<evidence type="ECO:0000256" key="6">
    <source>
        <dbReference type="ARBA" id="ARBA00023136"/>
    </source>
</evidence>
<name>A0ABR0T4P6_9HYPO</name>
<evidence type="ECO:0000313" key="9">
    <source>
        <dbReference type="Proteomes" id="UP001338125"/>
    </source>
</evidence>